<keyword evidence="3" id="KW-0809">Transit peptide</keyword>
<organism evidence="9 10">
    <name type="scientific">Pycnococcus provasolii</name>
    <dbReference type="NCBI Taxonomy" id="41880"/>
    <lineage>
        <taxon>Eukaryota</taxon>
        <taxon>Viridiplantae</taxon>
        <taxon>Chlorophyta</taxon>
        <taxon>Pseudoscourfieldiophyceae</taxon>
        <taxon>Pseudoscourfieldiales</taxon>
        <taxon>Pycnococcaceae</taxon>
        <taxon>Pycnococcus</taxon>
    </lineage>
</organism>
<dbReference type="AlphaFoldDB" id="A0A830HI04"/>
<dbReference type="Pfam" id="PF09243">
    <property type="entry name" value="Rsm22"/>
    <property type="match status" value="3"/>
</dbReference>
<evidence type="ECO:0000313" key="10">
    <source>
        <dbReference type="Proteomes" id="UP000660262"/>
    </source>
</evidence>
<evidence type="ECO:0000256" key="8">
    <source>
        <dbReference type="SAM" id="MobiDB-lite"/>
    </source>
</evidence>
<evidence type="ECO:0000256" key="7">
    <source>
        <dbReference type="ARBA" id="ARBA00045681"/>
    </source>
</evidence>
<dbReference type="GO" id="GO:0005763">
    <property type="term" value="C:mitochondrial small ribosomal subunit"/>
    <property type="evidence" value="ECO:0007669"/>
    <property type="project" value="TreeGrafter"/>
</dbReference>
<gene>
    <name evidence="9" type="ORF">PPROV_000524300</name>
</gene>
<keyword evidence="6" id="KW-0496">Mitochondrion</keyword>
<dbReference type="InterPro" id="IPR052571">
    <property type="entry name" value="Mt_RNA_Methyltransferase"/>
</dbReference>
<evidence type="ECO:0000256" key="1">
    <source>
        <dbReference type="ARBA" id="ARBA00004173"/>
    </source>
</evidence>
<keyword evidence="4" id="KW-0408">Iron</keyword>
<evidence type="ECO:0000313" key="9">
    <source>
        <dbReference type="EMBL" id="GHP06498.1"/>
    </source>
</evidence>
<dbReference type="PANTHER" id="PTHR13184:SF5">
    <property type="entry name" value="METHYLTRANSFERASE-LIKE PROTEIN 17, MITOCHONDRIAL"/>
    <property type="match status" value="1"/>
</dbReference>
<sequence length="952" mass="103582">MMAAGVIQNMAASRLVVHQGVVSSSSSVSCYVWCCSSTLRASLSSLSMSRTFCGGGAPPSPPLTPLASHGGGGVPPPPASHVGAVSVPPPPPMPTQLKDALVDDRFRNALTARALTAAMKRATGIAASRLFIVPEKLDSGMRELVRGKNARHLRKHALVLQWRLRNASLRHAPEDLRRDRRTRVKGVDSALEKAKGAAPLGPSAGRRGGSKVSAMDVARYVGDPDGPVAEALREYAIKPRARNVSSMDVRRAASAAGADEAYGYSESVAYAAVRTPVAAAALARVFRSIVDAHPRAQPCSMVDFGAGHLPSYYAAKHVFGEGSISKRVLAIEPSRAMRQDAKFMLGVRPGNPKQNSPAHRDGIFGERGVRFRENDDMDKDDGSNDHDRGYDTRSVRARLNDEFDQFEYPTGVSFIPTLPPPSRMRRTTAPFELAVASYSLGELEDDYERDRVVRQLAGMLCPERGGYLVVVEPGTPRGSAVVRRARRVALDHISSLTTKLESLDDGSGELVAIRAEQLGLGKKSTSNLIAKANEPVHELSPEASHALRSAFTELAEHARATPPEMKRGAGAEGGGFPNYPRTAPIGATVIAPCFHAGACPYGDAIDESTDEASRRKTGWCHFAQRVRRPQLLRELKSHVPRTASFKLRTRDLQLREARGHGSAAGFGSGPFGGAPRDLVDFRGEKRLARDYQDEKFSYIVIYRKPVAGVTASMGVTVANEELLKVAHLDASKAAGHFDAHLQHEHLLGEGEGEAESVANTVVTEQQPETTAMASQTDPDVVVAAYKSIKYDYEESRAKDTPIFEEETTQDMLDRTLTEMGFGQRTLFDAHAAVLDSVQNADRKGSREWGRLVRPPLKRKRHVIVDVCRPGEATDADFLTQQVWLAARKKRDDIESQAARYVPPGIIERTIISRGKQGPLVYKWSRKLKWGDAFPTGVFKFAQGIQDDLLKSL</sequence>
<feature type="region of interest" description="Disordered" evidence="8">
    <location>
        <begin position="346"/>
        <end position="390"/>
    </location>
</feature>
<dbReference type="EMBL" id="BNJQ01000013">
    <property type="protein sequence ID" value="GHP06498.1"/>
    <property type="molecule type" value="Genomic_DNA"/>
</dbReference>
<keyword evidence="10" id="KW-1185">Reference proteome</keyword>
<comment type="caution">
    <text evidence="9">The sequence shown here is derived from an EMBL/GenBank/DDBJ whole genome shotgun (WGS) entry which is preliminary data.</text>
</comment>
<dbReference type="GO" id="GO:0046872">
    <property type="term" value="F:metal ion binding"/>
    <property type="evidence" value="ECO:0007669"/>
    <property type="project" value="UniProtKB-KW"/>
</dbReference>
<dbReference type="OrthoDB" id="421327at2759"/>
<dbReference type="GO" id="GO:0051536">
    <property type="term" value="F:iron-sulfur cluster binding"/>
    <property type="evidence" value="ECO:0007669"/>
    <property type="project" value="UniProtKB-KW"/>
</dbReference>
<reference evidence="9" key="1">
    <citation type="submission" date="2020-10" db="EMBL/GenBank/DDBJ databases">
        <title>Unveiling of a novel bifunctional photoreceptor, Dualchrome1, isolated from a cosmopolitan green alga.</title>
        <authorList>
            <person name="Suzuki S."/>
            <person name="Kawachi M."/>
        </authorList>
    </citation>
    <scope>NUCLEOTIDE SEQUENCE</scope>
    <source>
        <strain evidence="9">NIES 2893</strain>
    </source>
</reference>
<evidence type="ECO:0000256" key="6">
    <source>
        <dbReference type="ARBA" id="ARBA00023128"/>
    </source>
</evidence>
<dbReference type="GO" id="GO:0008168">
    <property type="term" value="F:methyltransferase activity"/>
    <property type="evidence" value="ECO:0007669"/>
    <property type="project" value="InterPro"/>
</dbReference>
<keyword evidence="2" id="KW-0479">Metal-binding</keyword>
<evidence type="ECO:0000256" key="5">
    <source>
        <dbReference type="ARBA" id="ARBA00023014"/>
    </source>
</evidence>
<comment type="subcellular location">
    <subcellularLocation>
        <location evidence="1">Mitochondrion</location>
    </subcellularLocation>
</comment>
<feature type="region of interest" description="Disordered" evidence="8">
    <location>
        <begin position="181"/>
        <end position="210"/>
    </location>
</feature>
<keyword evidence="5" id="KW-0411">Iron-sulfur</keyword>
<dbReference type="GO" id="GO:0006412">
    <property type="term" value="P:translation"/>
    <property type="evidence" value="ECO:0007669"/>
    <property type="project" value="InterPro"/>
</dbReference>
<protein>
    <submittedName>
        <fullName evidence="9">Uncharacterized protein</fullName>
    </submittedName>
</protein>
<feature type="compositionally biased region" description="Basic and acidic residues" evidence="8">
    <location>
        <begin position="358"/>
        <end position="390"/>
    </location>
</feature>
<evidence type="ECO:0000256" key="2">
    <source>
        <dbReference type="ARBA" id="ARBA00022723"/>
    </source>
</evidence>
<accession>A0A830HI04</accession>
<dbReference type="GO" id="GO:0003735">
    <property type="term" value="F:structural constituent of ribosome"/>
    <property type="evidence" value="ECO:0007669"/>
    <property type="project" value="TreeGrafter"/>
</dbReference>
<dbReference type="PANTHER" id="PTHR13184">
    <property type="entry name" value="37S RIBOSOMAL PROTEIN S22"/>
    <property type="match status" value="1"/>
</dbReference>
<name>A0A830HI04_9CHLO</name>
<proteinExistence type="predicted"/>
<dbReference type="InterPro" id="IPR015324">
    <property type="entry name" value="Ribosomal_Rsm22-like"/>
</dbReference>
<evidence type="ECO:0000256" key="3">
    <source>
        <dbReference type="ARBA" id="ARBA00022946"/>
    </source>
</evidence>
<dbReference type="Proteomes" id="UP000660262">
    <property type="component" value="Unassembled WGS sequence"/>
</dbReference>
<comment type="function">
    <text evidence="7">Mitochondrial ribosome (mitoribosome) assembly factor. Binds at the interface of the head and body domains of the mitochondrial small ribosomal subunit (mt-SSU), occluding the mRNA channel and preventing compaction of the head domain towards the body. Probable inactive methyltransferase: retains the characteristic folding and ability to bind S-adenosyl-L-methionine, but it probably lost its methyltransferase activity.</text>
</comment>
<evidence type="ECO:0000256" key="4">
    <source>
        <dbReference type="ARBA" id="ARBA00023004"/>
    </source>
</evidence>